<dbReference type="FunFam" id="1.10.10.10:FF:000001">
    <property type="entry name" value="LysR family transcriptional regulator"/>
    <property type="match status" value="1"/>
</dbReference>
<protein>
    <recommendedName>
        <fullName evidence="5">HTH lysR-type domain-containing protein</fullName>
    </recommendedName>
</protein>
<gene>
    <name evidence="6" type="ORF">MNBD_GAMMA24-71</name>
</gene>
<organism evidence="6">
    <name type="scientific">hydrothermal vent metagenome</name>
    <dbReference type="NCBI Taxonomy" id="652676"/>
    <lineage>
        <taxon>unclassified sequences</taxon>
        <taxon>metagenomes</taxon>
        <taxon>ecological metagenomes</taxon>
    </lineage>
</organism>
<dbReference type="PRINTS" id="PR00039">
    <property type="entry name" value="HTHLYSR"/>
</dbReference>
<dbReference type="AlphaFoldDB" id="A0A3B1B7W4"/>
<name>A0A3B1B7W4_9ZZZZ</name>
<dbReference type="SUPFAM" id="SSF46785">
    <property type="entry name" value="Winged helix' DNA-binding domain"/>
    <property type="match status" value="1"/>
</dbReference>
<dbReference type="Pfam" id="PF03466">
    <property type="entry name" value="LysR_substrate"/>
    <property type="match status" value="1"/>
</dbReference>
<feature type="domain" description="HTH lysR-type" evidence="5">
    <location>
        <begin position="2"/>
        <end position="59"/>
    </location>
</feature>
<dbReference type="Gene3D" id="3.40.190.290">
    <property type="match status" value="1"/>
</dbReference>
<dbReference type="GO" id="GO:0003677">
    <property type="term" value="F:DNA binding"/>
    <property type="evidence" value="ECO:0007669"/>
    <property type="project" value="UniProtKB-KW"/>
</dbReference>
<keyword evidence="3" id="KW-0238">DNA-binding</keyword>
<dbReference type="InterPro" id="IPR036390">
    <property type="entry name" value="WH_DNA-bd_sf"/>
</dbReference>
<dbReference type="EMBL" id="UOFZ01000170">
    <property type="protein sequence ID" value="VAX14339.1"/>
    <property type="molecule type" value="Genomic_DNA"/>
</dbReference>
<evidence type="ECO:0000256" key="4">
    <source>
        <dbReference type="ARBA" id="ARBA00023163"/>
    </source>
</evidence>
<proteinExistence type="inferred from homology"/>
<dbReference type="InterPro" id="IPR000847">
    <property type="entry name" value="LysR_HTH_N"/>
</dbReference>
<dbReference type="GO" id="GO:0032993">
    <property type="term" value="C:protein-DNA complex"/>
    <property type="evidence" value="ECO:0007669"/>
    <property type="project" value="TreeGrafter"/>
</dbReference>
<evidence type="ECO:0000256" key="1">
    <source>
        <dbReference type="ARBA" id="ARBA00009437"/>
    </source>
</evidence>
<evidence type="ECO:0000256" key="2">
    <source>
        <dbReference type="ARBA" id="ARBA00023015"/>
    </source>
</evidence>
<dbReference type="CDD" id="cd05466">
    <property type="entry name" value="PBP2_LTTR_substrate"/>
    <property type="match status" value="1"/>
</dbReference>
<dbReference type="Gene3D" id="1.10.10.10">
    <property type="entry name" value="Winged helix-like DNA-binding domain superfamily/Winged helix DNA-binding domain"/>
    <property type="match status" value="1"/>
</dbReference>
<evidence type="ECO:0000313" key="6">
    <source>
        <dbReference type="EMBL" id="VAX14339.1"/>
    </source>
</evidence>
<dbReference type="InterPro" id="IPR036388">
    <property type="entry name" value="WH-like_DNA-bd_sf"/>
</dbReference>
<dbReference type="PROSITE" id="PS50931">
    <property type="entry name" value="HTH_LYSR"/>
    <property type="match status" value="1"/>
</dbReference>
<dbReference type="PANTHER" id="PTHR30346:SF0">
    <property type="entry name" value="HCA OPERON TRANSCRIPTIONAL ACTIVATOR HCAR"/>
    <property type="match status" value="1"/>
</dbReference>
<dbReference type="PANTHER" id="PTHR30346">
    <property type="entry name" value="TRANSCRIPTIONAL DUAL REGULATOR HCAR-RELATED"/>
    <property type="match status" value="1"/>
</dbReference>
<keyword evidence="2" id="KW-0805">Transcription regulation</keyword>
<dbReference type="GO" id="GO:0003700">
    <property type="term" value="F:DNA-binding transcription factor activity"/>
    <property type="evidence" value="ECO:0007669"/>
    <property type="project" value="InterPro"/>
</dbReference>
<evidence type="ECO:0000259" key="5">
    <source>
        <dbReference type="PROSITE" id="PS50931"/>
    </source>
</evidence>
<comment type="similarity">
    <text evidence="1">Belongs to the LysR transcriptional regulatory family.</text>
</comment>
<reference evidence="6" key="1">
    <citation type="submission" date="2018-06" db="EMBL/GenBank/DDBJ databases">
        <authorList>
            <person name="Zhirakovskaya E."/>
        </authorList>
    </citation>
    <scope>NUCLEOTIDE SEQUENCE</scope>
</reference>
<dbReference type="InterPro" id="IPR005119">
    <property type="entry name" value="LysR_subst-bd"/>
</dbReference>
<sequence>MIDLHQLKIFAAVAREGSLTRASEAVFLSPPAVSGQLKALEETLGLSLFERESRGMRLTPAGKILLEEANLALNAASKVTTKAQFLKSGVHGDCRIGTILDPAILKLGEFISILIGRHPGLRLLFSQGRSGEIMERVLRGTLDAGYVIGNIDEPLLESFMISPVTLRVAGPYAWAKQLRNADWETLATFPWIATPETCSFHQISMQMFARRGVTPKTVIEADQESILRGFVASGVGLTLLREDIAVAAEAQDEAFIWEGGHEYSQLCFIYPRAAKTDVRVAAMLDAVKQIWSLPAD</sequence>
<keyword evidence="4" id="KW-0804">Transcription</keyword>
<dbReference type="SUPFAM" id="SSF53850">
    <property type="entry name" value="Periplasmic binding protein-like II"/>
    <property type="match status" value="1"/>
</dbReference>
<dbReference type="Pfam" id="PF00126">
    <property type="entry name" value="HTH_1"/>
    <property type="match status" value="1"/>
</dbReference>
<accession>A0A3B1B7W4</accession>
<evidence type="ECO:0000256" key="3">
    <source>
        <dbReference type="ARBA" id="ARBA00023125"/>
    </source>
</evidence>